<evidence type="ECO:0000256" key="6">
    <source>
        <dbReference type="SAM" id="MobiDB-lite"/>
    </source>
</evidence>
<dbReference type="EMBL" id="KN846951">
    <property type="protein sequence ID" value="KIV87196.1"/>
    <property type="molecule type" value="Genomic_DNA"/>
</dbReference>
<dbReference type="GO" id="GO:0008270">
    <property type="term" value="F:zinc ion binding"/>
    <property type="evidence" value="ECO:0007669"/>
    <property type="project" value="UniProtKB-KW"/>
</dbReference>
<accession>A0A0D1XGC3</accession>
<keyword evidence="1" id="KW-0479">Metal-binding</keyword>
<sequence length="870" mass="97319">MDPLSVAASILSVVKAASTAVKGAEAFWHAPHELRELNDELEQITGLATFLKWATAQHEFDNSDVTSGLAKTQQALESARLVVDNKFRKPSSGSGAASNTFGRRNWLKHHGSVKRLKHDLIILKRDLATTVDILSITLLLKHQTRFRELLDATQASATSCARCSFRALLCSSCQLQNRPYLVQFERIVTNVEMTRMKQAVKHGQSDDHVAATSHESSQQLSRLAQELENLRSTMVQNQQTSVEAVNEIAEELRQQQNKCNELLLRLVEFQESLRRQTTSDHGLGSLAGEPANSTEVNDKVEDTDPPPHVQVLQTVLETTQLYSEELSDMLSEKFYTPCASIADFRFEMSESFFPEQYVPEGPFDERIAVLSMMEQYRAVSVKVDKYFLLYAESSRRWRRVTVLATTIVSPTLSASFDVRAGYSLDHSCKTLPRSIHKPLEALLATTQLFNSVTNVAMQLEMSPLHGITFDKSKCLVSEDVKEAEACETSLYLNDIEHIGCPQFLESEIVVYWRISSSSYIVLAESQVCIERIVPFADSSEGEGTNHVSEFMKDLWTLFELKDCRGVANFAGIVVDDTRRQIKSYLQLCPELGSVQQILEQASVSRQTVDWSRRERWIRHTIAAVAEVHSKGKVVGCIEVGATGVSTNDSTFFTRIAGSGNHWPNRRGYLPPEMRNDIAFGALSHNKSLTFQSDIFQLGLVVWLIAKHSSTVCGIFCRENDCQTVPHYGCSDEHSNPVDLPRCGAGVPAWVDEIVSACRAADPAHRPPAARLLKSLPPDTVSWRNGSPDSVSATQVAKSLRDRYSFSVNCDECGMLCTDLHYHCSICNLADFDICSQCFLQGIRCFDHKHDMIQRVSRNGRILHEDVVDGR</sequence>
<evidence type="ECO:0000256" key="3">
    <source>
        <dbReference type="ARBA" id="ARBA00022833"/>
    </source>
</evidence>
<evidence type="ECO:0000313" key="8">
    <source>
        <dbReference type="EMBL" id="KIV87196.1"/>
    </source>
</evidence>
<keyword evidence="3" id="KW-0862">Zinc</keyword>
<keyword evidence="2 4" id="KW-0863">Zinc-finger</keyword>
<dbReference type="HOGENOM" id="CLU_329827_0_0_1"/>
<dbReference type="SUPFAM" id="SSF56112">
    <property type="entry name" value="Protein kinase-like (PK-like)"/>
    <property type="match status" value="1"/>
</dbReference>
<evidence type="ECO:0000256" key="5">
    <source>
        <dbReference type="SAM" id="Coils"/>
    </source>
</evidence>
<evidence type="ECO:0000256" key="2">
    <source>
        <dbReference type="ARBA" id="ARBA00022771"/>
    </source>
</evidence>
<organism evidence="8 9">
    <name type="scientific">Exophiala sideris</name>
    <dbReference type="NCBI Taxonomy" id="1016849"/>
    <lineage>
        <taxon>Eukaryota</taxon>
        <taxon>Fungi</taxon>
        <taxon>Dikarya</taxon>
        <taxon>Ascomycota</taxon>
        <taxon>Pezizomycotina</taxon>
        <taxon>Eurotiomycetes</taxon>
        <taxon>Chaetothyriomycetidae</taxon>
        <taxon>Chaetothyriales</taxon>
        <taxon>Herpotrichiellaceae</taxon>
        <taxon>Exophiala</taxon>
    </lineage>
</organism>
<dbReference type="InterPro" id="IPR000433">
    <property type="entry name" value="Znf_ZZ"/>
</dbReference>
<feature type="region of interest" description="Disordered" evidence="6">
    <location>
        <begin position="277"/>
        <end position="305"/>
    </location>
</feature>
<evidence type="ECO:0000256" key="4">
    <source>
        <dbReference type="PROSITE-ProRule" id="PRU00228"/>
    </source>
</evidence>
<evidence type="ECO:0000256" key="1">
    <source>
        <dbReference type="ARBA" id="ARBA00022723"/>
    </source>
</evidence>
<proteinExistence type="predicted"/>
<evidence type="ECO:0000259" key="7">
    <source>
        <dbReference type="PROSITE" id="PS50135"/>
    </source>
</evidence>
<dbReference type="AlphaFoldDB" id="A0A0D1XGC3"/>
<keyword evidence="5" id="KW-0175">Coiled coil</keyword>
<protein>
    <recommendedName>
        <fullName evidence="7">ZZ-type domain-containing protein</fullName>
    </recommendedName>
</protein>
<evidence type="ECO:0000313" key="9">
    <source>
        <dbReference type="Proteomes" id="UP000053599"/>
    </source>
</evidence>
<dbReference type="Proteomes" id="UP000053599">
    <property type="component" value="Unassembled WGS sequence"/>
</dbReference>
<dbReference type="InterPro" id="IPR011009">
    <property type="entry name" value="Kinase-like_dom_sf"/>
</dbReference>
<reference evidence="8 9" key="1">
    <citation type="submission" date="2015-01" db="EMBL/GenBank/DDBJ databases">
        <title>The Genome Sequence of Exophiala sideris CBS121828.</title>
        <authorList>
            <consortium name="The Broad Institute Genomics Platform"/>
            <person name="Cuomo C."/>
            <person name="de Hoog S."/>
            <person name="Gorbushina A."/>
            <person name="Stielow B."/>
            <person name="Teixiera M."/>
            <person name="Abouelleil A."/>
            <person name="Chapman S.B."/>
            <person name="Priest M."/>
            <person name="Young S.K."/>
            <person name="Wortman J."/>
            <person name="Nusbaum C."/>
            <person name="Birren B."/>
        </authorList>
    </citation>
    <scope>NUCLEOTIDE SEQUENCE [LARGE SCALE GENOMIC DNA]</scope>
    <source>
        <strain evidence="8 9">CBS 121828</strain>
    </source>
</reference>
<dbReference type="PROSITE" id="PS50135">
    <property type="entry name" value="ZF_ZZ_2"/>
    <property type="match status" value="1"/>
</dbReference>
<feature type="coiled-coil region" evidence="5">
    <location>
        <begin position="213"/>
        <end position="272"/>
    </location>
</feature>
<feature type="domain" description="ZZ-type" evidence="7">
    <location>
        <begin position="804"/>
        <end position="859"/>
    </location>
</feature>
<gene>
    <name evidence="8" type="ORF">PV11_02758</name>
</gene>
<dbReference type="Gene3D" id="1.10.510.10">
    <property type="entry name" value="Transferase(Phosphotransferase) domain 1"/>
    <property type="match status" value="1"/>
</dbReference>
<dbReference type="OrthoDB" id="5417015at2759"/>
<dbReference type="STRING" id="1016849.A0A0D1XGC3"/>
<dbReference type="SUPFAM" id="SSF57850">
    <property type="entry name" value="RING/U-box"/>
    <property type="match status" value="1"/>
</dbReference>
<name>A0A0D1XGC3_9EURO</name>